<reference evidence="1 2" key="1">
    <citation type="submission" date="2018-11" db="EMBL/GenBank/DDBJ databases">
        <authorList>
            <consortium name="Pathogen Informatics"/>
        </authorList>
    </citation>
    <scope>NUCLEOTIDE SEQUENCE [LARGE SCALE GENOMIC DNA]</scope>
    <source>
        <strain>Denwood</strain>
        <strain evidence="2">Zambia</strain>
    </source>
</reference>
<evidence type="ECO:0000313" key="1">
    <source>
        <dbReference type="EMBL" id="VDO89061.1"/>
    </source>
</evidence>
<dbReference type="AlphaFoldDB" id="A0A183NKS7"/>
<dbReference type="EMBL" id="UZAL01004042">
    <property type="protein sequence ID" value="VDO89061.1"/>
    <property type="molecule type" value="Genomic_DNA"/>
</dbReference>
<organism evidence="1 2">
    <name type="scientific">Schistosoma mattheei</name>
    <dbReference type="NCBI Taxonomy" id="31246"/>
    <lineage>
        <taxon>Eukaryota</taxon>
        <taxon>Metazoa</taxon>
        <taxon>Spiralia</taxon>
        <taxon>Lophotrochozoa</taxon>
        <taxon>Platyhelminthes</taxon>
        <taxon>Trematoda</taxon>
        <taxon>Digenea</taxon>
        <taxon>Strigeidida</taxon>
        <taxon>Schistosomatoidea</taxon>
        <taxon>Schistosomatidae</taxon>
        <taxon>Schistosoma</taxon>
    </lineage>
</organism>
<name>A0A183NKS7_9TREM</name>
<gene>
    <name evidence="1" type="ORF">SMTD_LOCUS2713</name>
</gene>
<proteinExistence type="predicted"/>
<dbReference type="Pfam" id="PF18701">
    <property type="entry name" value="DUF5641"/>
    <property type="match status" value="1"/>
</dbReference>
<accession>A0A183NKS7</accession>
<evidence type="ECO:0000313" key="2">
    <source>
        <dbReference type="Proteomes" id="UP000269396"/>
    </source>
</evidence>
<protein>
    <submittedName>
        <fullName evidence="1">Uncharacterized protein</fullName>
    </submittedName>
</protein>
<keyword evidence="2" id="KW-1185">Reference proteome</keyword>
<dbReference type="STRING" id="31246.A0A183NKS7"/>
<dbReference type="PANTHER" id="PTHR47331">
    <property type="entry name" value="PHD-TYPE DOMAIN-CONTAINING PROTEIN"/>
    <property type="match status" value="1"/>
</dbReference>
<dbReference type="InterPro" id="IPR040676">
    <property type="entry name" value="DUF5641"/>
</dbReference>
<sequence>MWQKNCRLQRSYDVGGCGWIHNTLLHGKQEEQRDSNSNTYINTQLCTEERVRHVQRQLAFGIVPVLIENGLSFDDVSVDNTLLCNKRWKGSQRLTTAFLNRWIREYLIPQTRDKWLNVQENLRSGDIASLSNIEAIGRLWLKDIVEKVSYGPDGQVRTVKVRTADEEIIRDVRSLCLLEQASYLTKTTQDDERGVRFGGV</sequence>
<dbReference type="Proteomes" id="UP000269396">
    <property type="component" value="Unassembled WGS sequence"/>
</dbReference>